<keyword evidence="2" id="KW-1185">Reference proteome</keyword>
<accession>A0A914H8W8</accession>
<name>A0A914H8W8_GLORO</name>
<reference evidence="3" key="1">
    <citation type="submission" date="2022-11" db="UniProtKB">
        <authorList>
            <consortium name="WormBaseParasite"/>
        </authorList>
    </citation>
    <scope>IDENTIFICATION</scope>
</reference>
<evidence type="ECO:0000256" key="1">
    <source>
        <dbReference type="SAM" id="MobiDB-lite"/>
    </source>
</evidence>
<dbReference type="WBParaSite" id="Gr19_v10_g14887.t1">
    <property type="protein sequence ID" value="Gr19_v10_g14887.t1"/>
    <property type="gene ID" value="Gr19_v10_g14887"/>
</dbReference>
<proteinExistence type="predicted"/>
<evidence type="ECO:0000313" key="2">
    <source>
        <dbReference type="Proteomes" id="UP000887572"/>
    </source>
</evidence>
<organism evidence="2 3">
    <name type="scientific">Globodera rostochiensis</name>
    <name type="common">Golden nematode worm</name>
    <name type="synonym">Heterodera rostochiensis</name>
    <dbReference type="NCBI Taxonomy" id="31243"/>
    <lineage>
        <taxon>Eukaryota</taxon>
        <taxon>Metazoa</taxon>
        <taxon>Ecdysozoa</taxon>
        <taxon>Nematoda</taxon>
        <taxon>Chromadorea</taxon>
        <taxon>Rhabditida</taxon>
        <taxon>Tylenchina</taxon>
        <taxon>Tylenchomorpha</taxon>
        <taxon>Tylenchoidea</taxon>
        <taxon>Heteroderidae</taxon>
        <taxon>Heteroderinae</taxon>
        <taxon>Globodera</taxon>
    </lineage>
</organism>
<dbReference type="Proteomes" id="UP000887572">
    <property type="component" value="Unplaced"/>
</dbReference>
<sequence>MFFETLKIWLNLSRLGLPSPHVGVVSERKPVHQFFSGSPTQLHNDNSYVEEPAGGFLKPDTQAMSDLVEANPCFIIRTSLGSSVQLIFGDIFKHNGSTIIGGQFFEGQQSREEKETIRLREDASYGKKRRNREERTKEFCD</sequence>
<evidence type="ECO:0000313" key="3">
    <source>
        <dbReference type="WBParaSite" id="Gr19_v10_g14887.t1"/>
    </source>
</evidence>
<protein>
    <submittedName>
        <fullName evidence="3">Uncharacterized protein</fullName>
    </submittedName>
</protein>
<feature type="region of interest" description="Disordered" evidence="1">
    <location>
        <begin position="109"/>
        <end position="141"/>
    </location>
</feature>
<dbReference type="AlphaFoldDB" id="A0A914H8W8"/>